<dbReference type="GO" id="GO:0008168">
    <property type="term" value="F:methyltransferase activity"/>
    <property type="evidence" value="ECO:0007669"/>
    <property type="project" value="UniProtKB-KW"/>
</dbReference>
<dbReference type="GO" id="GO:0043565">
    <property type="term" value="F:sequence-specific DNA binding"/>
    <property type="evidence" value="ECO:0007669"/>
    <property type="project" value="InterPro"/>
</dbReference>
<dbReference type="InterPro" id="IPR018060">
    <property type="entry name" value="HTH_AraC"/>
</dbReference>
<dbReference type="InterPro" id="IPR009057">
    <property type="entry name" value="Homeodomain-like_sf"/>
</dbReference>
<evidence type="ECO:0000256" key="1">
    <source>
        <dbReference type="ARBA" id="ARBA00001947"/>
    </source>
</evidence>
<keyword evidence="4" id="KW-0010">Activator</keyword>
<dbReference type="OrthoDB" id="2447880at2759"/>
<evidence type="ECO:0000256" key="3">
    <source>
        <dbReference type="ARBA" id="ARBA00023015"/>
    </source>
</evidence>
<comment type="caution">
    <text evidence="8">The sequence shown here is derived from an EMBL/GenBank/DDBJ whole genome shotgun (WGS) entry which is preliminary data.</text>
</comment>
<gene>
    <name evidence="8" type="ORF">JX265_010801</name>
</gene>
<evidence type="ECO:0000313" key="9">
    <source>
        <dbReference type="Proteomes" id="UP000829685"/>
    </source>
</evidence>
<dbReference type="SUPFAM" id="SSF57884">
    <property type="entry name" value="Ada DNA repair protein, N-terminal domain (N-Ada 10)"/>
    <property type="match status" value="1"/>
</dbReference>
<dbReference type="SUPFAM" id="SSF46689">
    <property type="entry name" value="Homeodomain-like"/>
    <property type="match status" value="1"/>
</dbReference>
<dbReference type="AlphaFoldDB" id="A0A9Q0AI08"/>
<sequence>MGYRDEGSKWIAVQSRDPAADGSFVYAVRTTKIYCRPVCTARLARRGNVEFFEQPRDAEKAGYRSCKRCRPQSGKMPEAAAATRIRSLIVQELKHQAVPGASQGNDEGISKTTGRLARKAQVSKWHFHRIFKDITGLTPSEYFRRQGRVSSGTPSIPSPQSTLSTTAESSHLSNGTSDFSTPGGETSDLYSSMVDWPSLYNEFSVETLLQPNDFCSYQTLMDGIFPISTLGDPQGAVVDQVLDTY</sequence>
<name>A0A9Q0AI08_9PEZI</name>
<dbReference type="GO" id="GO:0032259">
    <property type="term" value="P:methylation"/>
    <property type="evidence" value="ECO:0007669"/>
    <property type="project" value="UniProtKB-KW"/>
</dbReference>
<comment type="cofactor">
    <cofactor evidence="1">
        <name>Zn(2+)</name>
        <dbReference type="ChEBI" id="CHEBI:29105"/>
    </cofactor>
</comment>
<evidence type="ECO:0000256" key="6">
    <source>
        <dbReference type="SAM" id="MobiDB-lite"/>
    </source>
</evidence>
<keyword evidence="9" id="KW-1185">Reference proteome</keyword>
<organism evidence="8 9">
    <name type="scientific">Neoarthrinium moseri</name>
    <dbReference type="NCBI Taxonomy" id="1658444"/>
    <lineage>
        <taxon>Eukaryota</taxon>
        <taxon>Fungi</taxon>
        <taxon>Dikarya</taxon>
        <taxon>Ascomycota</taxon>
        <taxon>Pezizomycotina</taxon>
        <taxon>Sordariomycetes</taxon>
        <taxon>Xylariomycetidae</taxon>
        <taxon>Amphisphaeriales</taxon>
        <taxon>Apiosporaceae</taxon>
        <taxon>Neoarthrinium</taxon>
    </lineage>
</organism>
<accession>A0A9Q0AI08</accession>
<proteinExistence type="predicted"/>
<dbReference type="InterPro" id="IPR004026">
    <property type="entry name" value="Ada_DNA_repair_Zn-bd"/>
</dbReference>
<dbReference type="EMBL" id="JAFIMR010000037">
    <property type="protein sequence ID" value="KAI1858133.1"/>
    <property type="molecule type" value="Genomic_DNA"/>
</dbReference>
<evidence type="ECO:0000313" key="8">
    <source>
        <dbReference type="EMBL" id="KAI1858133.1"/>
    </source>
</evidence>
<protein>
    <recommendedName>
        <fullName evidence="7">HTH araC/xylS-type domain-containing protein</fullName>
    </recommendedName>
</protein>
<evidence type="ECO:0000256" key="5">
    <source>
        <dbReference type="ARBA" id="ARBA00023163"/>
    </source>
</evidence>
<dbReference type="GO" id="GO:0003700">
    <property type="term" value="F:DNA-binding transcription factor activity"/>
    <property type="evidence" value="ECO:0007669"/>
    <property type="project" value="InterPro"/>
</dbReference>
<dbReference type="PROSITE" id="PS01124">
    <property type="entry name" value="HTH_ARAC_FAMILY_2"/>
    <property type="match status" value="1"/>
</dbReference>
<keyword evidence="5" id="KW-0804">Transcription</keyword>
<dbReference type="Pfam" id="PF02805">
    <property type="entry name" value="Ada_Zn_binding"/>
    <property type="match status" value="1"/>
</dbReference>
<feature type="domain" description="HTH araC/xylS-type" evidence="7">
    <location>
        <begin position="126"/>
        <end position="145"/>
    </location>
</feature>
<dbReference type="InterPro" id="IPR035451">
    <property type="entry name" value="Ada-like_dom_sf"/>
</dbReference>
<dbReference type="Gene3D" id="1.10.10.60">
    <property type="entry name" value="Homeodomain-like"/>
    <property type="match status" value="1"/>
</dbReference>
<evidence type="ECO:0000259" key="7">
    <source>
        <dbReference type="PROSITE" id="PS01124"/>
    </source>
</evidence>
<keyword evidence="2" id="KW-0489">Methyltransferase</keyword>
<dbReference type="Proteomes" id="UP000829685">
    <property type="component" value="Unassembled WGS sequence"/>
</dbReference>
<keyword evidence="3" id="KW-0805">Transcription regulation</keyword>
<feature type="compositionally biased region" description="Polar residues" evidence="6">
    <location>
        <begin position="148"/>
        <end position="184"/>
    </location>
</feature>
<dbReference type="GO" id="GO:0006281">
    <property type="term" value="P:DNA repair"/>
    <property type="evidence" value="ECO:0007669"/>
    <property type="project" value="InterPro"/>
</dbReference>
<dbReference type="Gene3D" id="3.40.10.10">
    <property type="entry name" value="DNA Methylphosphotriester Repair Domain"/>
    <property type="match status" value="1"/>
</dbReference>
<keyword evidence="2" id="KW-0808">Transferase</keyword>
<dbReference type="GO" id="GO:0008270">
    <property type="term" value="F:zinc ion binding"/>
    <property type="evidence" value="ECO:0007669"/>
    <property type="project" value="InterPro"/>
</dbReference>
<evidence type="ECO:0000256" key="2">
    <source>
        <dbReference type="ARBA" id="ARBA00022603"/>
    </source>
</evidence>
<feature type="region of interest" description="Disordered" evidence="6">
    <location>
        <begin position="146"/>
        <end position="184"/>
    </location>
</feature>
<evidence type="ECO:0000256" key="4">
    <source>
        <dbReference type="ARBA" id="ARBA00023159"/>
    </source>
</evidence>
<reference evidence="8" key="1">
    <citation type="submission" date="2021-03" db="EMBL/GenBank/DDBJ databases">
        <title>Revisited historic fungal species revealed as producer of novel bioactive compounds through whole genome sequencing and comparative genomics.</title>
        <authorList>
            <person name="Vignolle G.A."/>
            <person name="Hochenegger N."/>
            <person name="Mach R.L."/>
            <person name="Mach-Aigner A.R."/>
            <person name="Javad Rahimi M."/>
            <person name="Salim K.A."/>
            <person name="Chan C.M."/>
            <person name="Lim L.B.L."/>
            <person name="Cai F."/>
            <person name="Druzhinina I.S."/>
            <person name="U'Ren J.M."/>
            <person name="Derntl C."/>
        </authorList>
    </citation>
    <scope>NUCLEOTIDE SEQUENCE</scope>
    <source>
        <strain evidence="8">TUCIM 5799</strain>
    </source>
</reference>